<feature type="domain" description="SseB protein C-terminal" evidence="1">
    <location>
        <begin position="31"/>
        <end position="131"/>
    </location>
</feature>
<gene>
    <name evidence="2" type="ORF">bsdtb5_36640</name>
</gene>
<keyword evidence="3" id="KW-1185">Reference proteome</keyword>
<dbReference type="AlphaFoldDB" id="A0A7R7EP71"/>
<dbReference type="EMBL" id="AP024169">
    <property type="protein sequence ID" value="BCN32369.1"/>
    <property type="molecule type" value="Genomic_DNA"/>
</dbReference>
<dbReference type="Pfam" id="PF14581">
    <property type="entry name" value="SseB_C"/>
    <property type="match status" value="1"/>
</dbReference>
<dbReference type="InterPro" id="IPR027945">
    <property type="entry name" value="SseB_C"/>
</dbReference>
<sequence>MSENIILERKVIDYLKLKKDNISKDFSEQQVAKDTKVILGEPKEYPYQMVDAIKQYSLTNNEIMRIWLRLMLRDGKQSYLVILDCKGNLNEIYKNIASVSKKFTNGLPIDFVTIEKAFGKSAVENQVPIYQSNW</sequence>
<name>A0A7R7EP71_9FIRM</name>
<evidence type="ECO:0000313" key="2">
    <source>
        <dbReference type="EMBL" id="BCN32369.1"/>
    </source>
</evidence>
<dbReference type="KEGG" id="ahb:bsdtb5_36640"/>
<organism evidence="2 3">
    <name type="scientific">Anaeromicropila herbilytica</name>
    <dbReference type="NCBI Taxonomy" id="2785025"/>
    <lineage>
        <taxon>Bacteria</taxon>
        <taxon>Bacillati</taxon>
        <taxon>Bacillota</taxon>
        <taxon>Clostridia</taxon>
        <taxon>Lachnospirales</taxon>
        <taxon>Lachnospiraceae</taxon>
        <taxon>Anaeromicropila</taxon>
    </lineage>
</organism>
<protein>
    <recommendedName>
        <fullName evidence="1">SseB protein C-terminal domain-containing protein</fullName>
    </recommendedName>
</protein>
<accession>A0A7R7EP71</accession>
<dbReference type="Proteomes" id="UP000595897">
    <property type="component" value="Chromosome"/>
</dbReference>
<evidence type="ECO:0000313" key="3">
    <source>
        <dbReference type="Proteomes" id="UP000595897"/>
    </source>
</evidence>
<evidence type="ECO:0000259" key="1">
    <source>
        <dbReference type="Pfam" id="PF14581"/>
    </source>
</evidence>
<dbReference type="RefSeq" id="WP_271713420.1">
    <property type="nucleotide sequence ID" value="NZ_AP024169.1"/>
</dbReference>
<reference evidence="2 3" key="1">
    <citation type="submission" date="2020-11" db="EMBL/GenBank/DDBJ databases">
        <title>Draft genome sequencing of a Lachnospiraceae strain isolated from anoxic soil subjected to BSD treatment.</title>
        <authorList>
            <person name="Uek A."/>
            <person name="Tonouchi A."/>
        </authorList>
    </citation>
    <scope>NUCLEOTIDE SEQUENCE [LARGE SCALE GENOMIC DNA]</scope>
    <source>
        <strain evidence="2 3">TB5</strain>
    </source>
</reference>
<proteinExistence type="predicted"/>